<dbReference type="PANTHER" id="PTHR47197:SF3">
    <property type="entry name" value="DIHYDRO-HEME D1 DEHYDROGENASE"/>
    <property type="match status" value="1"/>
</dbReference>
<name>A0AAX2AAR6_9BACT</name>
<dbReference type="Pfam" id="PF02239">
    <property type="entry name" value="Cytochrom_D1"/>
    <property type="match status" value="1"/>
</dbReference>
<dbReference type="EMBL" id="PDKM01000002">
    <property type="protein sequence ID" value="RXK10408.1"/>
    <property type="molecule type" value="Genomic_DNA"/>
</dbReference>
<protein>
    <submittedName>
        <fullName evidence="1">Cytochrome d1 heme domain protein, putative heme d1 dehydrogenase NirF</fullName>
    </submittedName>
    <submittedName>
        <fullName evidence="2">Nitrite reductase</fullName>
    </submittedName>
</protein>
<reference evidence="1 3" key="2">
    <citation type="submission" date="2018-07" db="EMBL/GenBank/DDBJ databases">
        <title>Complete genome of the Arcobacter bivalviorum type strain LMG 26154.</title>
        <authorList>
            <person name="Miller W.G."/>
            <person name="Yee E."/>
            <person name="Bono J.L."/>
        </authorList>
    </citation>
    <scope>NUCLEOTIDE SEQUENCE [LARGE SCALE GENOMIC DNA]</scope>
    <source>
        <strain evidence="1 3">LMG 26154</strain>
    </source>
</reference>
<keyword evidence="4" id="KW-1185">Reference proteome</keyword>
<proteinExistence type="predicted"/>
<dbReference type="EMBL" id="CP031217">
    <property type="protein sequence ID" value="AXH12668.1"/>
    <property type="molecule type" value="Genomic_DNA"/>
</dbReference>
<organism evidence="2 4">
    <name type="scientific">Halarcobacter bivalviorum</name>
    <dbReference type="NCBI Taxonomy" id="663364"/>
    <lineage>
        <taxon>Bacteria</taxon>
        <taxon>Pseudomonadati</taxon>
        <taxon>Campylobacterota</taxon>
        <taxon>Epsilonproteobacteria</taxon>
        <taxon>Campylobacterales</taxon>
        <taxon>Arcobacteraceae</taxon>
        <taxon>Halarcobacter</taxon>
    </lineage>
</organism>
<accession>A0AAX2AAR6</accession>
<dbReference type="InterPro" id="IPR011048">
    <property type="entry name" value="Haem_d1_sf"/>
</dbReference>
<dbReference type="InterPro" id="IPR015943">
    <property type="entry name" value="WD40/YVTN_repeat-like_dom_sf"/>
</dbReference>
<reference evidence="2 4" key="1">
    <citation type="submission" date="2017-10" db="EMBL/GenBank/DDBJ databases">
        <title>Genomics of the genus Arcobacter.</title>
        <authorList>
            <person name="Perez-Cataluna A."/>
            <person name="Figueras M.J."/>
        </authorList>
    </citation>
    <scope>NUCLEOTIDE SEQUENCE [LARGE SCALE GENOMIC DNA]</scope>
    <source>
        <strain evidence="2 4">CECT 7835</strain>
    </source>
</reference>
<dbReference type="AlphaFoldDB" id="A0AAX2AAR6"/>
<dbReference type="RefSeq" id="WP_114839494.1">
    <property type="nucleotide sequence ID" value="NZ_CP031217.1"/>
</dbReference>
<evidence type="ECO:0000313" key="3">
    <source>
        <dbReference type="Proteomes" id="UP000253850"/>
    </source>
</evidence>
<sequence>MKKIFILLTLLLVNTLLSEEKLFIIERETNSVAVIKNEKKVSRMNDMGNTNHSLIKFDGDKGFIISRDGYIIKFDNNTEKIEARYKTSNSAIGFTIGKKYVAVANYDDTSVDILDKDLNLIKKIQTGSRNVGIKIYKNYLVFAQMDSDTLSVYEDITKGEKLPDFRLVKNFKNIGIMPFDAMIKDNKYIVGFFKSSFFGTIDLDTMTYKKVQIYLADRKLVLKVPHFGLWSISNSKVFVPAVGDNKVLVYDLDFNFVKNIEIEGLPVFTSLSPNQRYLAVTHSGDKFPVVQIIDTQELKVIKRFEFKGKVLHLRWSKQTPNLYISVNDTNYVAVVDSKSWNVVNQIENIEKPSGIFLYEIKEK</sequence>
<evidence type="ECO:0000313" key="2">
    <source>
        <dbReference type="EMBL" id="RXK10408.1"/>
    </source>
</evidence>
<gene>
    <name evidence="1" type="ORF">ABIV_1678</name>
    <name evidence="2" type="ORF">CRV05_03805</name>
</gene>
<dbReference type="InterPro" id="IPR051200">
    <property type="entry name" value="Host-pathogen_enzymatic-act"/>
</dbReference>
<dbReference type="Proteomes" id="UP000289193">
    <property type="component" value="Unassembled WGS sequence"/>
</dbReference>
<dbReference type="Proteomes" id="UP000253850">
    <property type="component" value="Chromosome"/>
</dbReference>
<dbReference type="Gene3D" id="2.130.10.10">
    <property type="entry name" value="YVTN repeat-like/Quinoprotein amine dehydrogenase"/>
    <property type="match status" value="2"/>
</dbReference>
<evidence type="ECO:0000313" key="1">
    <source>
        <dbReference type="EMBL" id="AXH12668.1"/>
    </source>
</evidence>
<dbReference type="KEGG" id="hbv:ABIV_1678"/>
<dbReference type="PANTHER" id="PTHR47197">
    <property type="entry name" value="PROTEIN NIRF"/>
    <property type="match status" value="1"/>
</dbReference>
<dbReference type="SUPFAM" id="SSF51004">
    <property type="entry name" value="C-terminal (heme d1) domain of cytochrome cd1-nitrite reductase"/>
    <property type="match status" value="1"/>
</dbReference>
<evidence type="ECO:0000313" key="4">
    <source>
        <dbReference type="Proteomes" id="UP000289193"/>
    </source>
</evidence>